<keyword evidence="1" id="KW-0472">Membrane</keyword>
<dbReference type="EMBL" id="JBFXLQ010000035">
    <property type="protein sequence ID" value="KAL2864967.1"/>
    <property type="molecule type" value="Genomic_DNA"/>
</dbReference>
<gene>
    <name evidence="2" type="ORF">BJX67DRAFT_359494</name>
</gene>
<sequence length="99" mass="11254">MPSCAMSISRLILLLFGVIFTTLSLLSKLYSKQTTDNAFLFIASILILALILLFNSILYCHWPRFAFLRGKEFRLTGVDKNNDVEKGISGLNIRTRKIQ</sequence>
<dbReference type="RefSeq" id="XP_070883946.1">
    <property type="nucleotide sequence ID" value="XM_071029688.1"/>
</dbReference>
<organism evidence="2 3">
    <name type="scientific">Aspergillus lucknowensis</name>
    <dbReference type="NCBI Taxonomy" id="176173"/>
    <lineage>
        <taxon>Eukaryota</taxon>
        <taxon>Fungi</taxon>
        <taxon>Dikarya</taxon>
        <taxon>Ascomycota</taxon>
        <taxon>Pezizomycotina</taxon>
        <taxon>Eurotiomycetes</taxon>
        <taxon>Eurotiomycetidae</taxon>
        <taxon>Eurotiales</taxon>
        <taxon>Aspergillaceae</taxon>
        <taxon>Aspergillus</taxon>
        <taxon>Aspergillus subgen. Nidulantes</taxon>
    </lineage>
</organism>
<dbReference type="Proteomes" id="UP001610432">
    <property type="component" value="Unassembled WGS sequence"/>
</dbReference>
<keyword evidence="3" id="KW-1185">Reference proteome</keyword>
<accession>A0ABR4LKE3</accession>
<feature type="transmembrane region" description="Helical" evidence="1">
    <location>
        <begin position="41"/>
        <end position="62"/>
    </location>
</feature>
<name>A0ABR4LKE3_9EURO</name>
<proteinExistence type="predicted"/>
<evidence type="ECO:0000256" key="1">
    <source>
        <dbReference type="SAM" id="Phobius"/>
    </source>
</evidence>
<keyword evidence="1" id="KW-0812">Transmembrane</keyword>
<reference evidence="2 3" key="1">
    <citation type="submission" date="2024-07" db="EMBL/GenBank/DDBJ databases">
        <title>Section-level genome sequencing and comparative genomics of Aspergillus sections Usti and Cavernicolus.</title>
        <authorList>
            <consortium name="Lawrence Berkeley National Laboratory"/>
            <person name="Nybo J.L."/>
            <person name="Vesth T.C."/>
            <person name="Theobald S."/>
            <person name="Frisvad J.C."/>
            <person name="Larsen T.O."/>
            <person name="Kjaerboelling I."/>
            <person name="Rothschild-Mancinelli K."/>
            <person name="Lyhne E.K."/>
            <person name="Kogle M.E."/>
            <person name="Barry K."/>
            <person name="Clum A."/>
            <person name="Na H."/>
            <person name="Ledsgaard L."/>
            <person name="Lin J."/>
            <person name="Lipzen A."/>
            <person name="Kuo A."/>
            <person name="Riley R."/>
            <person name="Mondo S."/>
            <person name="Labutti K."/>
            <person name="Haridas S."/>
            <person name="Pangalinan J."/>
            <person name="Salamov A.A."/>
            <person name="Simmons B.A."/>
            <person name="Magnuson J.K."/>
            <person name="Chen J."/>
            <person name="Drula E."/>
            <person name="Henrissat B."/>
            <person name="Wiebenga A."/>
            <person name="Lubbers R.J."/>
            <person name="Gomes A.C."/>
            <person name="Macurrencykelacurrency M.R."/>
            <person name="Stajich J."/>
            <person name="Grigoriev I.V."/>
            <person name="Mortensen U.H."/>
            <person name="De Vries R.P."/>
            <person name="Baker S.E."/>
            <person name="Andersen M.R."/>
        </authorList>
    </citation>
    <scope>NUCLEOTIDE SEQUENCE [LARGE SCALE GENOMIC DNA]</scope>
    <source>
        <strain evidence="2 3">CBS 449.75</strain>
    </source>
</reference>
<protein>
    <submittedName>
        <fullName evidence="2">Uncharacterized protein</fullName>
    </submittedName>
</protein>
<keyword evidence="1" id="KW-1133">Transmembrane helix</keyword>
<evidence type="ECO:0000313" key="3">
    <source>
        <dbReference type="Proteomes" id="UP001610432"/>
    </source>
</evidence>
<dbReference type="GeneID" id="98144760"/>
<comment type="caution">
    <text evidence="2">The sequence shown here is derived from an EMBL/GenBank/DDBJ whole genome shotgun (WGS) entry which is preliminary data.</text>
</comment>
<evidence type="ECO:0000313" key="2">
    <source>
        <dbReference type="EMBL" id="KAL2864967.1"/>
    </source>
</evidence>